<protein>
    <recommendedName>
        <fullName evidence="2">Outer membrane lipoprotein Blc</fullName>
    </recommendedName>
</protein>
<proteinExistence type="inferred from homology"/>
<dbReference type="Gene3D" id="2.40.128.20">
    <property type="match status" value="1"/>
</dbReference>
<gene>
    <name evidence="4" type="ORF">ACCI51_02755</name>
</gene>
<comment type="caution">
    <text evidence="4">The sequence shown here is derived from an EMBL/GenBank/DDBJ whole genome shotgun (WGS) entry which is preliminary data.</text>
</comment>
<sequence>MKLLSMCLLLFPLMLLSACTRVPEGVEPVQNFQLQRYLGHWYEIARLDHSFERGLTLVTADYSLNPDGSVAVVNTGYSKGRDAWQMAEGRAKFVGAEDVAHLKVSFLGPFYSSYIVIALSDDYKYSMVSGYDKSYLWILSRTPTMPKPVLDEFLQKAKAMGFPVDQLIFPAQEAQPGNKPSVQPST</sequence>
<evidence type="ECO:0000313" key="5">
    <source>
        <dbReference type="Proteomes" id="UP001569414"/>
    </source>
</evidence>
<name>A0ABV4NJP5_9GAMM</name>
<dbReference type="Pfam" id="PF08212">
    <property type="entry name" value="Lipocalin_2"/>
    <property type="match status" value="1"/>
</dbReference>
<keyword evidence="2" id="KW-0732">Signal</keyword>
<feature type="signal peptide" evidence="2">
    <location>
        <begin position="1"/>
        <end position="17"/>
    </location>
</feature>
<dbReference type="PANTHER" id="PTHR10612:SF34">
    <property type="entry name" value="APOLIPOPROTEIN D"/>
    <property type="match status" value="1"/>
</dbReference>
<dbReference type="InterPro" id="IPR047202">
    <property type="entry name" value="Lipocalin_Blc-like_dom"/>
</dbReference>
<dbReference type="PANTHER" id="PTHR10612">
    <property type="entry name" value="APOLIPOPROTEIN D"/>
    <property type="match status" value="1"/>
</dbReference>
<evidence type="ECO:0000313" key="4">
    <source>
        <dbReference type="EMBL" id="MFA0789449.1"/>
    </source>
</evidence>
<keyword evidence="5" id="KW-1185">Reference proteome</keyword>
<comment type="subunit">
    <text evidence="2">Homodimer.</text>
</comment>
<keyword evidence="2" id="KW-0998">Cell outer membrane</keyword>
<keyword evidence="2" id="KW-0446">Lipid-binding</keyword>
<accession>A0ABV4NJP5</accession>
<dbReference type="PROSITE" id="PS00213">
    <property type="entry name" value="LIPOCALIN"/>
    <property type="match status" value="1"/>
</dbReference>
<dbReference type="PIRSF" id="PIRSF036893">
    <property type="entry name" value="Lipocalin_ApoD"/>
    <property type="match status" value="1"/>
</dbReference>
<dbReference type="Proteomes" id="UP001569414">
    <property type="component" value="Unassembled WGS sequence"/>
</dbReference>
<keyword evidence="2" id="KW-0449">Lipoprotein</keyword>
<dbReference type="PROSITE" id="PS51257">
    <property type="entry name" value="PROKAR_LIPOPROTEIN"/>
    <property type="match status" value="1"/>
</dbReference>
<dbReference type="InterPro" id="IPR002446">
    <property type="entry name" value="Lipocalin_bac"/>
</dbReference>
<dbReference type="EMBL" id="JBGMEL010000002">
    <property type="protein sequence ID" value="MFA0789449.1"/>
    <property type="molecule type" value="Genomic_DNA"/>
</dbReference>
<comment type="similarity">
    <text evidence="1 2">Belongs to the calycin superfamily. Lipocalin family.</text>
</comment>
<dbReference type="InterPro" id="IPR012674">
    <property type="entry name" value="Calycin"/>
</dbReference>
<dbReference type="PRINTS" id="PR01171">
    <property type="entry name" value="BCTLIPOCALIN"/>
</dbReference>
<dbReference type="SUPFAM" id="SSF50814">
    <property type="entry name" value="Lipocalins"/>
    <property type="match status" value="1"/>
</dbReference>
<evidence type="ECO:0000256" key="1">
    <source>
        <dbReference type="ARBA" id="ARBA00006889"/>
    </source>
</evidence>
<dbReference type="InterPro" id="IPR022271">
    <property type="entry name" value="Lipocalin_ApoD"/>
</dbReference>
<dbReference type="CDD" id="cd19438">
    <property type="entry name" value="lipocalin_Blc-like"/>
    <property type="match status" value="1"/>
</dbReference>
<organism evidence="4 5">
    <name type="scientific">Microbulbifer echini</name>
    <dbReference type="NCBI Taxonomy" id="1529067"/>
    <lineage>
        <taxon>Bacteria</taxon>
        <taxon>Pseudomonadati</taxon>
        <taxon>Pseudomonadota</taxon>
        <taxon>Gammaproteobacteria</taxon>
        <taxon>Cellvibrionales</taxon>
        <taxon>Microbulbiferaceae</taxon>
        <taxon>Microbulbifer</taxon>
    </lineage>
</organism>
<dbReference type="RefSeq" id="WP_299584877.1">
    <property type="nucleotide sequence ID" value="NZ_JBGMEL010000002.1"/>
</dbReference>
<evidence type="ECO:0000256" key="2">
    <source>
        <dbReference type="PIRNR" id="PIRNR036893"/>
    </source>
</evidence>
<comment type="function">
    <text evidence="2">Involved in the storage or transport of lipids necessary for membrane maintenance under stressful conditions. Displays a binding preference for lysophospholipids.</text>
</comment>
<dbReference type="InterPro" id="IPR022272">
    <property type="entry name" value="Lipocalin_CS"/>
</dbReference>
<feature type="chain" id="PRO_5045017425" description="Outer membrane lipoprotein Blc" evidence="2">
    <location>
        <begin position="18"/>
        <end position="186"/>
    </location>
</feature>
<keyword evidence="2" id="KW-0472">Membrane</keyword>
<dbReference type="InterPro" id="IPR000566">
    <property type="entry name" value="Lipocln_cytosolic_FA-bd_dom"/>
</dbReference>
<feature type="domain" description="Lipocalin/cytosolic fatty-acid binding" evidence="3">
    <location>
        <begin position="33"/>
        <end position="172"/>
    </location>
</feature>
<comment type="subcellular location">
    <subcellularLocation>
        <location evidence="2">Cell outer membrane</location>
    </subcellularLocation>
</comment>
<evidence type="ECO:0000259" key="3">
    <source>
        <dbReference type="Pfam" id="PF08212"/>
    </source>
</evidence>
<reference evidence="4 5" key="1">
    <citation type="submission" date="2024-08" db="EMBL/GenBank/DDBJ databases">
        <authorList>
            <person name="Ishaq N."/>
        </authorList>
    </citation>
    <scope>NUCLEOTIDE SEQUENCE [LARGE SCALE GENOMIC DNA]</scope>
    <source>
        <strain evidence="4 5">JCM 30400</strain>
    </source>
</reference>